<dbReference type="Gene3D" id="1.50.10.20">
    <property type="match status" value="1"/>
</dbReference>
<protein>
    <recommendedName>
        <fullName evidence="3">Squalene cyclase C-terminal domain-containing protein</fullName>
    </recommendedName>
</protein>
<dbReference type="EMBL" id="CP003364">
    <property type="protein sequence ID" value="AGA27137.1"/>
    <property type="molecule type" value="Genomic_DNA"/>
</dbReference>
<dbReference type="AlphaFoldDB" id="L0DD15"/>
<dbReference type="eggNOG" id="COG1657">
    <property type="taxonomic scope" value="Bacteria"/>
</dbReference>
<dbReference type="HOGENOM" id="CLU_990078_0_0_0"/>
<evidence type="ECO:0000313" key="1">
    <source>
        <dbReference type="EMBL" id="AGA27137.1"/>
    </source>
</evidence>
<accession>L0DD15</accession>
<evidence type="ECO:0000313" key="2">
    <source>
        <dbReference type="Proteomes" id="UP000010798"/>
    </source>
</evidence>
<gene>
    <name evidence="1" type="ordered locus">Sinac_2845</name>
</gene>
<dbReference type="KEGG" id="saci:Sinac_2845"/>
<organism evidence="1 2">
    <name type="scientific">Singulisphaera acidiphila (strain ATCC BAA-1392 / DSM 18658 / VKM B-2454 / MOB10)</name>
    <dbReference type="NCBI Taxonomy" id="886293"/>
    <lineage>
        <taxon>Bacteria</taxon>
        <taxon>Pseudomonadati</taxon>
        <taxon>Planctomycetota</taxon>
        <taxon>Planctomycetia</taxon>
        <taxon>Isosphaerales</taxon>
        <taxon>Isosphaeraceae</taxon>
        <taxon>Singulisphaera</taxon>
    </lineage>
</organism>
<proteinExistence type="predicted"/>
<evidence type="ECO:0008006" key="3">
    <source>
        <dbReference type="Google" id="ProtNLM"/>
    </source>
</evidence>
<dbReference type="InterPro" id="IPR008930">
    <property type="entry name" value="Terpenoid_cyclase/PrenylTrfase"/>
</dbReference>
<keyword evidence="2" id="KW-1185">Reference proteome</keyword>
<reference evidence="1 2" key="1">
    <citation type="submission" date="2012-02" db="EMBL/GenBank/DDBJ databases">
        <title>Complete sequence of chromosome of Singulisphaera acidiphila DSM 18658.</title>
        <authorList>
            <consortium name="US DOE Joint Genome Institute (JGI-PGF)"/>
            <person name="Lucas S."/>
            <person name="Copeland A."/>
            <person name="Lapidus A."/>
            <person name="Glavina del Rio T."/>
            <person name="Dalin E."/>
            <person name="Tice H."/>
            <person name="Bruce D."/>
            <person name="Goodwin L."/>
            <person name="Pitluck S."/>
            <person name="Peters L."/>
            <person name="Ovchinnikova G."/>
            <person name="Chertkov O."/>
            <person name="Kyrpides N."/>
            <person name="Mavromatis K."/>
            <person name="Ivanova N."/>
            <person name="Brettin T."/>
            <person name="Detter J.C."/>
            <person name="Han C."/>
            <person name="Larimer F."/>
            <person name="Land M."/>
            <person name="Hauser L."/>
            <person name="Markowitz V."/>
            <person name="Cheng J.-F."/>
            <person name="Hugenholtz P."/>
            <person name="Woyke T."/>
            <person name="Wu D."/>
            <person name="Tindall B."/>
            <person name="Pomrenke H."/>
            <person name="Brambilla E."/>
            <person name="Klenk H.-P."/>
            <person name="Eisen J.A."/>
        </authorList>
    </citation>
    <scope>NUCLEOTIDE SEQUENCE [LARGE SCALE GENOMIC DNA]</scope>
    <source>
        <strain evidence="2">ATCC BAA-1392 / DSM 18658 / VKM B-2454 / MOB10</strain>
    </source>
</reference>
<dbReference type="SUPFAM" id="SSF48239">
    <property type="entry name" value="Terpenoid cyclases/Protein prenyltransferases"/>
    <property type="match status" value="1"/>
</dbReference>
<name>L0DD15_SINAD</name>
<dbReference type="Proteomes" id="UP000010798">
    <property type="component" value="Chromosome"/>
</dbReference>
<dbReference type="STRING" id="886293.Sinac_2845"/>
<sequence>MASLRELWILRVCYCCLRWNAMWGMVWVVLATLPFGPVVVRAADDPGVARAERRVLTFLATEVPRWSRENHCFSCHNNGDAARALLAAKKRGVTLLPEDALRETLAFLSRPERWDKNGVDAAFSDKRLARLQFANALAAAVDANAIGDRSVLLNAADRLVVDQASDGSWNIDEVALIGSPATYGAPLATALARRTLLTADSPRFSGPIHQAARWLQARPVQNTLDVAAILIGLDPNEVSPDLRVRCLDLIRKGQSSDGGWGPFSNSPPEAFDTAMILLALSRWPAPSNEITPFIQGGRRYLVANQAEDGSWTETTRPTGGESYAQRLSTTGWVALSLLATD</sequence>